<keyword evidence="1" id="KW-0472">Membrane</keyword>
<keyword evidence="3" id="KW-1185">Reference proteome</keyword>
<feature type="transmembrane region" description="Helical" evidence="1">
    <location>
        <begin position="37"/>
        <end position="56"/>
    </location>
</feature>
<dbReference type="EMBL" id="FZNY01000003">
    <property type="protein sequence ID" value="SNR83841.1"/>
    <property type="molecule type" value="Genomic_DNA"/>
</dbReference>
<gene>
    <name evidence="2" type="ORF">SAMN06265376_103309</name>
</gene>
<name>A0A238ZLA1_9FLAO</name>
<evidence type="ECO:0000313" key="3">
    <source>
        <dbReference type="Proteomes" id="UP000198379"/>
    </source>
</evidence>
<feature type="transmembrane region" description="Helical" evidence="1">
    <location>
        <begin position="140"/>
        <end position="158"/>
    </location>
</feature>
<evidence type="ECO:0000256" key="1">
    <source>
        <dbReference type="SAM" id="Phobius"/>
    </source>
</evidence>
<sequence length="202" mass="23460">MNILTRHFNYILVGSICIIIDVNISNATNGKGLNLDLINDFLGASLIFVGVRYLLLNTTSTSQQYYSYLKTALYAASISIYFGALDFFVFPQPSWFIILNMFLQLFVIYGAIAFCKAMFILTDHAEDFENRNRWKTAQSLIIYLTFIPYTLILINSIFELTESNMYIDLSARWALYIILLLSIPFIYFIWVLYKTKQHIKQV</sequence>
<feature type="transmembrane region" description="Helical" evidence="1">
    <location>
        <begin position="95"/>
        <end position="119"/>
    </location>
</feature>
<evidence type="ECO:0000313" key="2">
    <source>
        <dbReference type="EMBL" id="SNR83841.1"/>
    </source>
</evidence>
<reference evidence="2 3" key="1">
    <citation type="submission" date="2017-06" db="EMBL/GenBank/DDBJ databases">
        <authorList>
            <person name="Kim H.J."/>
            <person name="Triplett B.A."/>
        </authorList>
    </citation>
    <scope>NUCLEOTIDE SEQUENCE [LARGE SCALE GENOMIC DNA]</scope>
    <source>
        <strain evidence="2 3">DSM 25597</strain>
    </source>
</reference>
<dbReference type="AlphaFoldDB" id="A0A238ZLA1"/>
<organism evidence="2 3">
    <name type="scientific">Dokdonia pacifica</name>
    <dbReference type="NCBI Taxonomy" id="1627892"/>
    <lineage>
        <taxon>Bacteria</taxon>
        <taxon>Pseudomonadati</taxon>
        <taxon>Bacteroidota</taxon>
        <taxon>Flavobacteriia</taxon>
        <taxon>Flavobacteriales</taxon>
        <taxon>Flavobacteriaceae</taxon>
        <taxon>Dokdonia</taxon>
    </lineage>
</organism>
<dbReference type="Proteomes" id="UP000198379">
    <property type="component" value="Unassembled WGS sequence"/>
</dbReference>
<protein>
    <submittedName>
        <fullName evidence="2">Uncharacterized protein</fullName>
    </submittedName>
</protein>
<feature type="transmembrane region" description="Helical" evidence="1">
    <location>
        <begin position="173"/>
        <end position="193"/>
    </location>
</feature>
<accession>A0A238ZLA1</accession>
<feature type="transmembrane region" description="Helical" evidence="1">
    <location>
        <begin position="68"/>
        <end position="89"/>
    </location>
</feature>
<dbReference type="OrthoDB" id="4750337at2"/>
<keyword evidence="1" id="KW-0812">Transmembrane</keyword>
<keyword evidence="1" id="KW-1133">Transmembrane helix</keyword>
<dbReference type="RefSeq" id="WP_089371629.1">
    <property type="nucleotide sequence ID" value="NZ_BMEP01000001.1"/>
</dbReference>
<feature type="transmembrane region" description="Helical" evidence="1">
    <location>
        <begin position="7"/>
        <end position="25"/>
    </location>
</feature>
<proteinExistence type="predicted"/>